<protein>
    <submittedName>
        <fullName evidence="9">Putative ABC transport system permease protein</fullName>
    </submittedName>
</protein>
<dbReference type="PANTHER" id="PTHR30572:SF4">
    <property type="entry name" value="ABC TRANSPORTER PERMEASE YTRF"/>
    <property type="match status" value="1"/>
</dbReference>
<feature type="transmembrane region" description="Helical" evidence="7">
    <location>
        <begin position="108"/>
        <end position="131"/>
    </location>
</feature>
<dbReference type="GO" id="GO:0022857">
    <property type="term" value="F:transmembrane transporter activity"/>
    <property type="evidence" value="ECO:0007669"/>
    <property type="project" value="TreeGrafter"/>
</dbReference>
<evidence type="ECO:0000256" key="5">
    <source>
        <dbReference type="ARBA" id="ARBA00023136"/>
    </source>
</evidence>
<keyword evidence="10" id="KW-1185">Reference proteome</keyword>
<keyword evidence="2" id="KW-1003">Cell membrane</keyword>
<keyword evidence="3 7" id="KW-0812">Transmembrane</keyword>
<dbReference type="EMBL" id="SGWW01000002">
    <property type="protein sequence ID" value="RZS57786.1"/>
    <property type="molecule type" value="Genomic_DNA"/>
</dbReference>
<gene>
    <name evidence="9" type="ORF">EV141_1506</name>
</gene>
<feature type="transmembrane region" description="Helical" evidence="7">
    <location>
        <begin position="51"/>
        <end position="78"/>
    </location>
</feature>
<dbReference type="InterPro" id="IPR003838">
    <property type="entry name" value="ABC3_permease_C"/>
</dbReference>
<organism evidence="9 10">
    <name type="scientific">Microcella putealis</name>
    <dbReference type="NCBI Taxonomy" id="337005"/>
    <lineage>
        <taxon>Bacteria</taxon>
        <taxon>Bacillati</taxon>
        <taxon>Actinomycetota</taxon>
        <taxon>Actinomycetes</taxon>
        <taxon>Micrococcales</taxon>
        <taxon>Microbacteriaceae</taxon>
        <taxon>Microcella</taxon>
    </lineage>
</organism>
<dbReference type="Proteomes" id="UP000293519">
    <property type="component" value="Unassembled WGS sequence"/>
</dbReference>
<evidence type="ECO:0000256" key="7">
    <source>
        <dbReference type="SAM" id="Phobius"/>
    </source>
</evidence>
<comment type="subcellular location">
    <subcellularLocation>
        <location evidence="1">Cell membrane</location>
        <topology evidence="1">Multi-pass membrane protein</topology>
    </subcellularLocation>
</comment>
<dbReference type="OrthoDB" id="9780560at2"/>
<feature type="domain" description="ABC3 transporter permease C-terminal" evidence="8">
    <location>
        <begin position="56"/>
        <end position="124"/>
    </location>
</feature>
<dbReference type="GO" id="GO:0005886">
    <property type="term" value="C:plasma membrane"/>
    <property type="evidence" value="ECO:0007669"/>
    <property type="project" value="UniProtKB-SubCell"/>
</dbReference>
<keyword evidence="4 7" id="KW-1133">Transmembrane helix</keyword>
<feature type="transmembrane region" description="Helical" evidence="7">
    <location>
        <begin position="375"/>
        <end position="403"/>
    </location>
</feature>
<dbReference type="AlphaFoldDB" id="A0A4Q7LSK5"/>
<feature type="transmembrane region" description="Helical" evidence="7">
    <location>
        <begin position="7"/>
        <end position="31"/>
    </location>
</feature>
<evidence type="ECO:0000256" key="6">
    <source>
        <dbReference type="ARBA" id="ARBA00038076"/>
    </source>
</evidence>
<evidence type="ECO:0000313" key="10">
    <source>
        <dbReference type="Proteomes" id="UP000293519"/>
    </source>
</evidence>
<accession>A0A4Q7LSK5</accession>
<dbReference type="PANTHER" id="PTHR30572">
    <property type="entry name" value="MEMBRANE COMPONENT OF TRANSPORTER-RELATED"/>
    <property type="match status" value="1"/>
</dbReference>
<dbReference type="RefSeq" id="WP_130485311.1">
    <property type="nucleotide sequence ID" value="NZ_SGWW01000002.1"/>
</dbReference>
<feature type="transmembrane region" description="Helical" evidence="7">
    <location>
        <begin position="328"/>
        <end position="354"/>
    </location>
</feature>
<comment type="caution">
    <text evidence="9">The sequence shown here is derived from an EMBL/GenBank/DDBJ whole genome shotgun (WGS) entry which is preliminary data.</text>
</comment>
<comment type="similarity">
    <text evidence="6">Belongs to the ABC-4 integral membrane protein family.</text>
</comment>
<feature type="domain" description="ABC3 transporter permease C-terminal" evidence="8">
    <location>
        <begin position="334"/>
        <end position="451"/>
    </location>
</feature>
<keyword evidence="5 7" id="KW-0472">Membrane</keyword>
<feature type="transmembrane region" description="Helical" evidence="7">
    <location>
        <begin position="151"/>
        <end position="167"/>
    </location>
</feature>
<dbReference type="InterPro" id="IPR050250">
    <property type="entry name" value="Macrolide_Exporter_MacB"/>
</dbReference>
<proteinExistence type="inferred from homology"/>
<evidence type="ECO:0000256" key="2">
    <source>
        <dbReference type="ARBA" id="ARBA00022475"/>
    </source>
</evidence>
<evidence type="ECO:0000256" key="3">
    <source>
        <dbReference type="ARBA" id="ARBA00022692"/>
    </source>
</evidence>
<evidence type="ECO:0000256" key="1">
    <source>
        <dbReference type="ARBA" id="ARBA00004651"/>
    </source>
</evidence>
<feature type="transmembrane region" description="Helical" evidence="7">
    <location>
        <begin position="204"/>
        <end position="222"/>
    </location>
</feature>
<evidence type="ECO:0000259" key="8">
    <source>
        <dbReference type="Pfam" id="PF02687"/>
    </source>
</evidence>
<feature type="transmembrane region" description="Helical" evidence="7">
    <location>
        <begin position="283"/>
        <end position="308"/>
    </location>
</feature>
<name>A0A4Q7LSK5_9MICO</name>
<feature type="transmembrane region" description="Helical" evidence="7">
    <location>
        <begin position="423"/>
        <end position="447"/>
    </location>
</feature>
<dbReference type="Pfam" id="PF02687">
    <property type="entry name" value="FtsX"/>
    <property type="match status" value="2"/>
</dbReference>
<evidence type="ECO:0000313" key="9">
    <source>
        <dbReference type="EMBL" id="RZS57786.1"/>
    </source>
</evidence>
<sequence>MIASGGRLAAAITVAASAAYIVVLTSGFALVKAGVLSTPFGEGATAHVVLGVLSIAFLVVALVVATVVVTNAFTLVTATRLRDIALRRLLGASARTERRRILREGARLSLAASGVGLLVGAAGVVGLTIAAAAHREPGQALAITDVVDPSIVLPLIALQGCVVLAAWRGSAAVVSADPATALGAAIVTESGGDGDRRIGWAARLLLATGLILLGLSVLGGALTPLAAFVGVAGGTVLAAGILASATGILPRFLRLIARILPRRGPAAIARATLAEHPARTARAALAITIGVSIVTMFAVASASTNLSLRLMYAGTPLEDSATSVIDDVLGIVGVLVAMIVLIAAVGLATSVALGTRLRGREIAARRVLGQSRRHAVISVVLETVVICATATLAGLLLGAVLGWVGAQSVLGSALPWKMVVPAIPVSLVAVLAAGTLLVAVASAVMPVRFVMTDSPIRAFARA</sequence>
<reference evidence="9 10" key="1">
    <citation type="journal article" date="2015" name="Stand. Genomic Sci.">
        <title>Genomic Encyclopedia of Bacterial and Archaeal Type Strains, Phase III: the genomes of soil and plant-associated and newly described type strains.</title>
        <authorList>
            <person name="Whitman W.B."/>
            <person name="Woyke T."/>
            <person name="Klenk H.P."/>
            <person name="Zhou Y."/>
            <person name="Lilburn T.G."/>
            <person name="Beck B.J."/>
            <person name="De Vos P."/>
            <person name="Vandamme P."/>
            <person name="Eisen J.A."/>
            <person name="Garrity G."/>
            <person name="Hugenholtz P."/>
            <person name="Kyrpides N.C."/>
        </authorList>
    </citation>
    <scope>NUCLEOTIDE SEQUENCE [LARGE SCALE GENOMIC DNA]</scope>
    <source>
        <strain evidence="9 10">CV2</strain>
    </source>
</reference>
<evidence type="ECO:0000256" key="4">
    <source>
        <dbReference type="ARBA" id="ARBA00022989"/>
    </source>
</evidence>
<feature type="transmembrane region" description="Helical" evidence="7">
    <location>
        <begin position="228"/>
        <end position="253"/>
    </location>
</feature>